<evidence type="ECO:0000313" key="2">
    <source>
        <dbReference type="EMBL" id="AKE51414.1"/>
    </source>
</evidence>
<dbReference type="Gene3D" id="3.30.1150.10">
    <property type="match status" value="1"/>
</dbReference>
<dbReference type="AlphaFoldDB" id="A0A0F6TPD4"/>
<dbReference type="KEGG" id="kge:TQ33_0428"/>
<dbReference type="Proteomes" id="UP000034071">
    <property type="component" value="Chromosome"/>
</dbReference>
<dbReference type="OrthoDB" id="1628901at2"/>
<organism evidence="2 3">
    <name type="scientific">Kangiella geojedonensis</name>
    <dbReference type="NCBI Taxonomy" id="914150"/>
    <lineage>
        <taxon>Bacteria</taxon>
        <taxon>Pseudomonadati</taxon>
        <taxon>Pseudomonadota</taxon>
        <taxon>Gammaproteobacteria</taxon>
        <taxon>Kangiellales</taxon>
        <taxon>Kangiellaceae</taxon>
        <taxon>Kangiella</taxon>
    </lineage>
</organism>
<gene>
    <name evidence="2" type="ORF">TQ33_0428</name>
</gene>
<proteinExistence type="predicted"/>
<evidence type="ECO:0000313" key="3">
    <source>
        <dbReference type="Proteomes" id="UP000034071"/>
    </source>
</evidence>
<dbReference type="PROSITE" id="PS52015">
    <property type="entry name" value="TONB_CTD"/>
    <property type="match status" value="1"/>
</dbReference>
<protein>
    <recommendedName>
        <fullName evidence="1">TonB C-terminal domain-containing protein</fullName>
    </recommendedName>
</protein>
<dbReference type="InterPro" id="IPR037682">
    <property type="entry name" value="TonB_C"/>
</dbReference>
<evidence type="ECO:0000259" key="1">
    <source>
        <dbReference type="PROSITE" id="PS52015"/>
    </source>
</evidence>
<feature type="domain" description="TonB C-terminal" evidence="1">
    <location>
        <begin position="187"/>
        <end position="285"/>
    </location>
</feature>
<dbReference type="Pfam" id="PF03544">
    <property type="entry name" value="TonB_C"/>
    <property type="match status" value="1"/>
</dbReference>
<keyword evidence="3" id="KW-1185">Reference proteome</keyword>
<sequence>MGKSIFFISTLFLLSQTANSTELRHGVTFEAPDVASELNPCKLPSPSRGMLPITFYSDDEGLTLKFYLLDDKAFPSNEVLTSNLQKKLEKSYEKVELGSKDFSEYFDYVETGSFSPSGAGLATYFSKERNGWRLMLEAGFMGKEHKAMINRFLKTVEFQDAFGSVRSTNLDMSKWSDSASGFVPHCGDSGNPKIIFSQPLKYPAKAHLRGYETSVDVDLDIDEEGFVTDIRFNEDSWKDDYFKESVNHYLKNARFQVKLENGKPVIQKSLKNKYNFEIQASSRTRRR</sequence>
<dbReference type="SUPFAM" id="SSF74653">
    <property type="entry name" value="TolA/TonB C-terminal domain"/>
    <property type="match status" value="1"/>
</dbReference>
<dbReference type="RefSeq" id="WP_046560608.1">
    <property type="nucleotide sequence ID" value="NZ_CP010975.1"/>
</dbReference>
<dbReference type="GO" id="GO:0055085">
    <property type="term" value="P:transmembrane transport"/>
    <property type="evidence" value="ECO:0007669"/>
    <property type="project" value="InterPro"/>
</dbReference>
<dbReference type="EMBL" id="CP010975">
    <property type="protein sequence ID" value="AKE51414.1"/>
    <property type="molecule type" value="Genomic_DNA"/>
</dbReference>
<accession>A0A0F6TPD4</accession>
<dbReference type="STRING" id="914150.TQ33_0428"/>
<dbReference type="HOGENOM" id="CLU_969016_0_0_6"/>
<reference evidence="2 3" key="1">
    <citation type="submission" date="2015-02" db="EMBL/GenBank/DDBJ databases">
        <title>Complete genome sequence of Kangiella geojedonensis strain YCS-5T.</title>
        <authorList>
            <person name="Kim K.M."/>
        </authorList>
    </citation>
    <scope>NUCLEOTIDE SEQUENCE [LARGE SCALE GENOMIC DNA]</scope>
    <source>
        <strain evidence="2 3">YCS-5</strain>
    </source>
</reference>
<name>A0A0F6TPD4_9GAMM</name>